<keyword evidence="2" id="KW-1185">Reference proteome</keyword>
<name>A0A9P6DAE2_PLEER</name>
<evidence type="ECO:0000313" key="2">
    <source>
        <dbReference type="Proteomes" id="UP000807025"/>
    </source>
</evidence>
<organism evidence="1 2">
    <name type="scientific">Pleurotus eryngii</name>
    <name type="common">Boletus of the steppes</name>
    <dbReference type="NCBI Taxonomy" id="5323"/>
    <lineage>
        <taxon>Eukaryota</taxon>
        <taxon>Fungi</taxon>
        <taxon>Dikarya</taxon>
        <taxon>Basidiomycota</taxon>
        <taxon>Agaricomycotina</taxon>
        <taxon>Agaricomycetes</taxon>
        <taxon>Agaricomycetidae</taxon>
        <taxon>Agaricales</taxon>
        <taxon>Pleurotineae</taxon>
        <taxon>Pleurotaceae</taxon>
        <taxon>Pleurotus</taxon>
    </lineage>
</organism>
<proteinExistence type="predicted"/>
<sequence length="152" mass="17197">MILKCASMHLIMTSTSLQTFTRDLAAMGHLINVAWFSTDVAYKQEQDDLNTIRRLSGKKFVKQDVLQAVRVQISTHIKNRSQGKIICCSPRMIGKDGKPLVSLPAKRHIILEIEPTMQEREIFKINANTEKDDLSGSDGKLLVMNKGFYIPH</sequence>
<dbReference type="Proteomes" id="UP000807025">
    <property type="component" value="Unassembled WGS sequence"/>
</dbReference>
<gene>
    <name evidence="1" type="ORF">BDN71DRAFT_1535020</name>
</gene>
<comment type="caution">
    <text evidence="1">The sequence shown here is derived from an EMBL/GenBank/DDBJ whole genome shotgun (WGS) entry which is preliminary data.</text>
</comment>
<protein>
    <submittedName>
        <fullName evidence="1">Uncharacterized protein</fullName>
    </submittedName>
</protein>
<evidence type="ECO:0000313" key="1">
    <source>
        <dbReference type="EMBL" id="KAF9488603.1"/>
    </source>
</evidence>
<reference evidence="1" key="1">
    <citation type="submission" date="2020-11" db="EMBL/GenBank/DDBJ databases">
        <authorList>
            <consortium name="DOE Joint Genome Institute"/>
            <person name="Ahrendt S."/>
            <person name="Riley R."/>
            <person name="Andreopoulos W."/>
            <person name="Labutti K."/>
            <person name="Pangilinan J."/>
            <person name="Ruiz-Duenas F.J."/>
            <person name="Barrasa J.M."/>
            <person name="Sanchez-Garcia M."/>
            <person name="Camarero S."/>
            <person name="Miyauchi S."/>
            <person name="Serrano A."/>
            <person name="Linde D."/>
            <person name="Babiker R."/>
            <person name="Drula E."/>
            <person name="Ayuso-Fernandez I."/>
            <person name="Pacheco R."/>
            <person name="Padilla G."/>
            <person name="Ferreira P."/>
            <person name="Barriuso J."/>
            <person name="Kellner H."/>
            <person name="Castanera R."/>
            <person name="Alfaro M."/>
            <person name="Ramirez L."/>
            <person name="Pisabarro A.G."/>
            <person name="Kuo A."/>
            <person name="Tritt A."/>
            <person name="Lipzen A."/>
            <person name="He G."/>
            <person name="Yan M."/>
            <person name="Ng V."/>
            <person name="Cullen D."/>
            <person name="Martin F."/>
            <person name="Rosso M.-N."/>
            <person name="Henrissat B."/>
            <person name="Hibbett D."/>
            <person name="Martinez A.T."/>
            <person name="Grigoriev I.V."/>
        </authorList>
    </citation>
    <scope>NUCLEOTIDE SEQUENCE</scope>
    <source>
        <strain evidence="1">ATCC 90797</strain>
    </source>
</reference>
<dbReference type="AlphaFoldDB" id="A0A9P6DAE2"/>
<accession>A0A9P6DAE2</accession>
<dbReference type="EMBL" id="MU154706">
    <property type="protein sequence ID" value="KAF9488603.1"/>
    <property type="molecule type" value="Genomic_DNA"/>
</dbReference>